<dbReference type="InterPro" id="IPR011659">
    <property type="entry name" value="WD40"/>
</dbReference>
<sequence>MVRLNADDIYRARYLSDVQYNDRRILFTVTQPDRRANDYLSSVWIYEGGLRKFTVGPRDYGARWSADGSSVIFVSDRGRGEDRKDVSGLYSIRADGGEAERICEFKGKIDSPVIQKDGRGVFFLGTTKAETEKKGSDVKTVRKFPFYFNAKGFLDGRETQIYHTSLRGKISKITKGPFVISQFDVSSNRIVFAARSEEWDTYTTDLFICGLRGGRIRSITGMPAGYGSPSFSPDGRTVAFTFRNNKEGFFQHSHISFMPSTGGEMRHVQDFDRNPGNSLNSDTRVSQELLLRWKNDGSGVFYTATDRGKCRIYAADALSLTTAAVMDVDRSVESFDLMEGGFAFVGQNSSLPTELYEFRKGKIKRLTRLNKYLESRKLKEPEHFSFRSSDGLVIDGWILSYGNRRGPAILEIHGGPKTAYGDTFMFEFQLLAQSGYTVVFFNPRGSDGYENSFSQAVKGHFGEADYSDIMEGLDFALKKFGLNGGRLGVTGGSYGGFMTNWIIGHTDRFRAAVTQRSISNQISFFGTSDIGPWFNGDQIGGSPWKNFAQYWDKSPLRYAEHITTPLLIIHSDEDYRCPVEQAYQLYSALKYFGREVEMKLFPGENHELSRSGKPAHRVERLRCILEWFDRYLKD</sequence>
<dbReference type="AlphaFoldDB" id="A0A8J8CBJ0"/>
<dbReference type="SUPFAM" id="SSF82171">
    <property type="entry name" value="DPP6 N-terminal domain-like"/>
    <property type="match status" value="1"/>
</dbReference>
<dbReference type="PANTHER" id="PTHR42776:SF27">
    <property type="entry name" value="DIPEPTIDYL PEPTIDASE FAMILY MEMBER 6"/>
    <property type="match status" value="1"/>
</dbReference>
<keyword evidence="2" id="KW-0720">Serine protease</keyword>
<evidence type="ECO:0000313" key="4">
    <source>
        <dbReference type="EMBL" id="MBX8631096.1"/>
    </source>
</evidence>
<accession>A0A8J8CBJ0</accession>
<dbReference type="InterPro" id="IPR029058">
    <property type="entry name" value="AB_hydrolase_fold"/>
</dbReference>
<dbReference type="SUPFAM" id="SSF53474">
    <property type="entry name" value="alpha/beta-Hydrolases"/>
    <property type="match status" value="1"/>
</dbReference>
<dbReference type="EMBL" id="JAGVSJ010000001">
    <property type="protein sequence ID" value="MBX8631096.1"/>
    <property type="molecule type" value="Genomic_DNA"/>
</dbReference>
<comment type="caution">
    <text evidence="4">The sequence shown here is derived from an EMBL/GenBank/DDBJ whole genome shotgun (WGS) entry which is preliminary data.</text>
</comment>
<feature type="domain" description="Peptidase S9 prolyl oligopeptidase catalytic" evidence="3">
    <location>
        <begin position="424"/>
        <end position="633"/>
    </location>
</feature>
<evidence type="ECO:0000256" key="1">
    <source>
        <dbReference type="ARBA" id="ARBA00022801"/>
    </source>
</evidence>
<dbReference type="GO" id="GO:0006508">
    <property type="term" value="P:proteolysis"/>
    <property type="evidence" value="ECO:0007669"/>
    <property type="project" value="InterPro"/>
</dbReference>
<reference evidence="4" key="1">
    <citation type="submission" date="2021-04" db="EMBL/GenBank/DDBJ databases">
        <title>Genomic insights into ecological role and evolution of a novel Thermoplasmata order Candidatus Sysuiplasmatales.</title>
        <authorList>
            <person name="Yuan Y."/>
        </authorList>
    </citation>
    <scope>NUCLEOTIDE SEQUENCE</scope>
    <source>
        <strain evidence="4">YP2-bin.285</strain>
    </source>
</reference>
<dbReference type="Proteomes" id="UP000716004">
    <property type="component" value="Unassembled WGS sequence"/>
</dbReference>
<name>A0A8J8CBJ0_9ARCH</name>
<dbReference type="GO" id="GO:0004252">
    <property type="term" value="F:serine-type endopeptidase activity"/>
    <property type="evidence" value="ECO:0007669"/>
    <property type="project" value="TreeGrafter"/>
</dbReference>
<keyword evidence="2" id="KW-0645">Protease</keyword>
<evidence type="ECO:0000259" key="3">
    <source>
        <dbReference type="Pfam" id="PF00326"/>
    </source>
</evidence>
<gene>
    <name evidence="4" type="ORF">J9259_01030</name>
</gene>
<organism evidence="4 5">
    <name type="scientific">Candidatus Sysuiplasma superficiale</name>
    <dbReference type="NCBI Taxonomy" id="2823368"/>
    <lineage>
        <taxon>Archaea</taxon>
        <taxon>Methanobacteriati</taxon>
        <taxon>Thermoplasmatota</taxon>
        <taxon>Thermoplasmata</taxon>
        <taxon>Candidatus Sysuiplasmatales</taxon>
        <taxon>Candidatus Sysuiplasmataceae</taxon>
        <taxon>Candidatus Sysuiplasma</taxon>
    </lineage>
</organism>
<keyword evidence="1" id="KW-0378">Hydrolase</keyword>
<dbReference type="Pfam" id="PF07676">
    <property type="entry name" value="PD40"/>
    <property type="match status" value="2"/>
</dbReference>
<dbReference type="PANTHER" id="PTHR42776">
    <property type="entry name" value="SERINE PEPTIDASE S9 FAMILY MEMBER"/>
    <property type="match status" value="1"/>
</dbReference>
<dbReference type="Pfam" id="PF00326">
    <property type="entry name" value="Peptidase_S9"/>
    <property type="match status" value="1"/>
</dbReference>
<dbReference type="Gene3D" id="2.120.10.30">
    <property type="entry name" value="TolB, C-terminal domain"/>
    <property type="match status" value="2"/>
</dbReference>
<evidence type="ECO:0000256" key="2">
    <source>
        <dbReference type="ARBA" id="ARBA00022825"/>
    </source>
</evidence>
<proteinExistence type="predicted"/>
<dbReference type="InterPro" id="IPR011042">
    <property type="entry name" value="6-blade_b-propeller_TolB-like"/>
</dbReference>
<dbReference type="InterPro" id="IPR001375">
    <property type="entry name" value="Peptidase_S9_cat"/>
</dbReference>
<protein>
    <submittedName>
        <fullName evidence="4">S9 family peptidase</fullName>
    </submittedName>
</protein>
<evidence type="ECO:0000313" key="5">
    <source>
        <dbReference type="Proteomes" id="UP000716004"/>
    </source>
</evidence>
<dbReference type="Gene3D" id="3.40.50.1820">
    <property type="entry name" value="alpha/beta hydrolase"/>
    <property type="match status" value="1"/>
</dbReference>